<evidence type="ECO:0000313" key="15">
    <source>
        <dbReference type="Proteomes" id="UP001597158"/>
    </source>
</evidence>
<proteinExistence type="inferred from homology"/>
<dbReference type="InterPro" id="IPR022635">
    <property type="entry name" value="DNA_polIII_beta_C"/>
</dbReference>
<gene>
    <name evidence="14" type="primary">dnaN</name>
    <name evidence="14" type="ORF">ACFQ4M_18235</name>
</gene>
<dbReference type="SMART" id="SM00480">
    <property type="entry name" value="POL3Bc"/>
    <property type="match status" value="1"/>
</dbReference>
<dbReference type="InterPro" id="IPR022634">
    <property type="entry name" value="DNA_polIII_beta_N"/>
</dbReference>
<dbReference type="PIRSF" id="PIRSF000804">
    <property type="entry name" value="DNA_pol_III_b"/>
    <property type="match status" value="1"/>
</dbReference>
<keyword evidence="15" id="KW-1185">Reference proteome</keyword>
<keyword evidence="9" id="KW-0238">DNA-binding</keyword>
<evidence type="ECO:0000256" key="8">
    <source>
        <dbReference type="ARBA" id="ARBA00022932"/>
    </source>
</evidence>
<comment type="similarity">
    <text evidence="2 10">Belongs to the beta sliding clamp family.</text>
</comment>
<protein>
    <recommendedName>
        <fullName evidence="3 10">Beta sliding clamp</fullName>
    </recommendedName>
</protein>
<dbReference type="EMBL" id="JBHTMC010000034">
    <property type="protein sequence ID" value="MFD1265517.1"/>
    <property type="molecule type" value="Genomic_DNA"/>
</dbReference>
<comment type="function">
    <text evidence="10">Confers DNA tethering and processivity to DNA polymerases and other proteins. Acts as a clamp, forming a ring around DNA (a reaction catalyzed by the clamp-loading complex) which diffuses in an ATP-independent manner freely and bidirectionally along dsDNA. Initially characterized for its ability to contact the catalytic subunit of DNA polymerase III (Pol III), a complex, multichain enzyme responsible for most of the replicative synthesis in bacteria; Pol III exhibits 3'-5' exonuclease proofreading activity. The beta chain is required for initiation of replication as well as for processivity of DNA replication.</text>
</comment>
<evidence type="ECO:0000259" key="11">
    <source>
        <dbReference type="Pfam" id="PF00712"/>
    </source>
</evidence>
<evidence type="ECO:0000256" key="4">
    <source>
        <dbReference type="ARBA" id="ARBA00022490"/>
    </source>
</evidence>
<dbReference type="SUPFAM" id="SSF55979">
    <property type="entry name" value="DNA clamp"/>
    <property type="match status" value="3"/>
</dbReference>
<dbReference type="Gene3D" id="3.70.10.10">
    <property type="match status" value="1"/>
</dbReference>
<comment type="caution">
    <text evidence="14">The sequence shown here is derived from an EMBL/GenBank/DDBJ whole genome shotgun (WGS) entry which is preliminary data.</text>
</comment>
<feature type="domain" description="DNA polymerase III beta sliding clamp N-terminal" evidence="11">
    <location>
        <begin position="4"/>
        <end position="120"/>
    </location>
</feature>
<dbReference type="GO" id="GO:0003887">
    <property type="term" value="F:DNA-directed DNA polymerase activity"/>
    <property type="evidence" value="ECO:0007669"/>
    <property type="project" value="UniProtKB-EC"/>
</dbReference>
<evidence type="ECO:0000256" key="5">
    <source>
        <dbReference type="ARBA" id="ARBA00022679"/>
    </source>
</evidence>
<dbReference type="InterPro" id="IPR022637">
    <property type="entry name" value="DNA_polIII_beta_cen"/>
</dbReference>
<dbReference type="PANTHER" id="PTHR30478">
    <property type="entry name" value="DNA POLYMERASE III SUBUNIT BETA"/>
    <property type="match status" value="1"/>
</dbReference>
<feature type="domain" description="DNA polymerase III beta sliding clamp C-terminal" evidence="13">
    <location>
        <begin position="253"/>
        <end position="372"/>
    </location>
</feature>
<dbReference type="CDD" id="cd00140">
    <property type="entry name" value="beta_clamp"/>
    <property type="match status" value="1"/>
</dbReference>
<evidence type="ECO:0000256" key="2">
    <source>
        <dbReference type="ARBA" id="ARBA00010752"/>
    </source>
</evidence>
<keyword evidence="5 10" id="KW-0808">Transferase</keyword>
<reference evidence="15" key="1">
    <citation type="journal article" date="2019" name="Int. J. Syst. Evol. Microbiol.">
        <title>The Global Catalogue of Microorganisms (GCM) 10K type strain sequencing project: providing services to taxonomists for standard genome sequencing and annotation.</title>
        <authorList>
            <consortium name="The Broad Institute Genomics Platform"/>
            <consortium name="The Broad Institute Genome Sequencing Center for Infectious Disease"/>
            <person name="Wu L."/>
            <person name="Ma J."/>
        </authorList>
    </citation>
    <scope>NUCLEOTIDE SEQUENCE [LARGE SCALE GENOMIC DNA]</scope>
    <source>
        <strain evidence="15">CCUG 48884</strain>
    </source>
</reference>
<evidence type="ECO:0000256" key="9">
    <source>
        <dbReference type="ARBA" id="ARBA00023125"/>
    </source>
</evidence>
<organism evidence="14 15">
    <name type="scientific">Thauera mechernichensis</name>
    <dbReference type="NCBI Taxonomy" id="82788"/>
    <lineage>
        <taxon>Bacteria</taxon>
        <taxon>Pseudomonadati</taxon>
        <taxon>Pseudomonadota</taxon>
        <taxon>Betaproteobacteria</taxon>
        <taxon>Rhodocyclales</taxon>
        <taxon>Zoogloeaceae</taxon>
        <taxon>Thauera</taxon>
    </lineage>
</organism>
<dbReference type="InterPro" id="IPR046938">
    <property type="entry name" value="DNA_clamp_sf"/>
</dbReference>
<evidence type="ECO:0000256" key="6">
    <source>
        <dbReference type="ARBA" id="ARBA00022695"/>
    </source>
</evidence>
<keyword evidence="6 10" id="KW-0548">Nucleotidyltransferase</keyword>
<evidence type="ECO:0000256" key="10">
    <source>
        <dbReference type="PIRNR" id="PIRNR000804"/>
    </source>
</evidence>
<keyword evidence="8 10" id="KW-0239">DNA-directed DNA polymerase</keyword>
<dbReference type="InterPro" id="IPR001001">
    <property type="entry name" value="DNA_polIII_beta"/>
</dbReference>
<evidence type="ECO:0000313" key="14">
    <source>
        <dbReference type="EMBL" id="MFD1265517.1"/>
    </source>
</evidence>
<dbReference type="Pfam" id="PF00712">
    <property type="entry name" value="DNA_pol3_beta"/>
    <property type="match status" value="1"/>
</dbReference>
<name>A0ABW3WHI4_9RHOO</name>
<feature type="domain" description="DNA polymerase III beta sliding clamp central" evidence="12">
    <location>
        <begin position="132"/>
        <end position="250"/>
    </location>
</feature>
<evidence type="ECO:0000259" key="13">
    <source>
        <dbReference type="Pfam" id="PF02768"/>
    </source>
</evidence>
<evidence type="ECO:0000256" key="3">
    <source>
        <dbReference type="ARBA" id="ARBA00021035"/>
    </source>
</evidence>
<dbReference type="Pfam" id="PF02768">
    <property type="entry name" value="DNA_pol3_beta_3"/>
    <property type="match status" value="1"/>
</dbReference>
<dbReference type="Gene3D" id="3.10.150.10">
    <property type="entry name" value="DNA Polymerase III, subunit A, domain 2"/>
    <property type="match status" value="1"/>
</dbReference>
<sequence length="373" mass="41237">MLLLTTTRDALLAPLQSVAGIVEKRHTLPILSNVLIEKHGDQLTMLATDIEIQIRTTTGGHIGGEDAAITVGARKLQDILRALPDSAEISLTLDDKRLTVKAGRSRFQLQTLPAADYPSLNPPTDATARLSISQRAFKRQLAQVSYAMAQQDIRYYLNGLLIIADGGELRMVATDGHRLAYAASDLDAPLGSEHAQRYEAILPRKTVLELARQLADNDDPLEIVLAGNQAVFRFGPIELVTKLIDGKFPDYERVIPQAHPKLISFARQPLLGALQRAAILTNEKFRGVRMVLEDGILKIVSTNAEQEEAMDELEIDYQGDKLDIGFNVTYLLDVLNNLSSETVDWRFNDGNSSALITLPGNDKFKYVVMPMRI</sequence>
<keyword evidence="4 10" id="KW-0963">Cytoplasm</keyword>
<evidence type="ECO:0000259" key="12">
    <source>
        <dbReference type="Pfam" id="PF02767"/>
    </source>
</evidence>
<evidence type="ECO:0000256" key="1">
    <source>
        <dbReference type="ARBA" id="ARBA00004496"/>
    </source>
</evidence>
<keyword evidence="7 10" id="KW-0235">DNA replication</keyword>
<comment type="subunit">
    <text evidence="10">Forms a ring-shaped head-to-tail homodimer around DNA.</text>
</comment>
<dbReference type="Proteomes" id="UP001597158">
    <property type="component" value="Unassembled WGS sequence"/>
</dbReference>
<dbReference type="NCBIfam" id="TIGR00663">
    <property type="entry name" value="dnan"/>
    <property type="match status" value="1"/>
</dbReference>
<dbReference type="PANTHER" id="PTHR30478:SF0">
    <property type="entry name" value="BETA SLIDING CLAMP"/>
    <property type="match status" value="1"/>
</dbReference>
<dbReference type="RefSeq" id="WP_002936065.1">
    <property type="nucleotide sequence ID" value="NZ_JARQZE010000006.1"/>
</dbReference>
<dbReference type="Pfam" id="PF02767">
    <property type="entry name" value="DNA_pol3_beta_2"/>
    <property type="match status" value="1"/>
</dbReference>
<accession>A0ABW3WHI4</accession>
<evidence type="ECO:0000256" key="7">
    <source>
        <dbReference type="ARBA" id="ARBA00022705"/>
    </source>
</evidence>
<comment type="subcellular location">
    <subcellularLocation>
        <location evidence="1 10">Cytoplasm</location>
    </subcellularLocation>
</comment>